<protein>
    <submittedName>
        <fullName evidence="4">Acetyltransferase</fullName>
    </submittedName>
</protein>
<dbReference type="RefSeq" id="WP_125127701.1">
    <property type="nucleotide sequence ID" value="NZ_RHJS01000002.1"/>
</dbReference>
<evidence type="ECO:0000313" key="4">
    <source>
        <dbReference type="EMBL" id="RRK32199.1"/>
    </source>
</evidence>
<dbReference type="GO" id="GO:0016740">
    <property type="term" value="F:transferase activity"/>
    <property type="evidence" value="ECO:0007669"/>
    <property type="project" value="UniProtKB-KW"/>
</dbReference>
<feature type="binding site" evidence="2">
    <location>
        <begin position="9"/>
        <end position="11"/>
    </location>
    <ligand>
        <name>substrate</name>
    </ligand>
</feature>
<dbReference type="Proteomes" id="UP000274920">
    <property type="component" value="Unassembled WGS sequence"/>
</dbReference>
<evidence type="ECO:0000313" key="5">
    <source>
        <dbReference type="Proteomes" id="UP000274920"/>
    </source>
</evidence>
<feature type="domain" description="PglD N-terminal" evidence="3">
    <location>
        <begin position="2"/>
        <end position="78"/>
    </location>
</feature>
<comment type="caution">
    <text evidence="4">The sequence shown here is derived from an EMBL/GenBank/DDBJ whole genome shotgun (WGS) entry which is preliminary data.</text>
</comment>
<dbReference type="InterPro" id="IPR001451">
    <property type="entry name" value="Hexapep"/>
</dbReference>
<dbReference type="InterPro" id="IPR020019">
    <property type="entry name" value="AcTrfase_PglD-like"/>
</dbReference>
<dbReference type="SUPFAM" id="SSF51161">
    <property type="entry name" value="Trimeric LpxA-like enzymes"/>
    <property type="match status" value="1"/>
</dbReference>
<gene>
    <name evidence="4" type="ORF">EBB54_13130</name>
</gene>
<dbReference type="EMBL" id="RHJS01000002">
    <property type="protein sequence ID" value="RRK32199.1"/>
    <property type="molecule type" value="Genomic_DNA"/>
</dbReference>
<feature type="binding site" evidence="2">
    <location>
        <position position="66"/>
    </location>
    <ligand>
        <name>substrate</name>
    </ligand>
</feature>
<feature type="binding site" evidence="2">
    <location>
        <begin position="31"/>
        <end position="32"/>
    </location>
    <ligand>
        <name>substrate</name>
    </ligand>
</feature>
<evidence type="ECO:0000256" key="1">
    <source>
        <dbReference type="PIRSR" id="PIRSR620019-1"/>
    </source>
</evidence>
<accession>A0A3R8L088</accession>
<organism evidence="4 5">
    <name type="scientific">Schaedlerella arabinosiphila</name>
    <dbReference type="NCBI Taxonomy" id="2044587"/>
    <lineage>
        <taxon>Bacteria</taxon>
        <taxon>Bacillati</taxon>
        <taxon>Bacillota</taxon>
        <taxon>Clostridia</taxon>
        <taxon>Lachnospirales</taxon>
        <taxon>Lachnospiraceae</taxon>
        <taxon>Schaedlerella</taxon>
    </lineage>
</organism>
<dbReference type="InterPro" id="IPR011004">
    <property type="entry name" value="Trimer_LpxA-like_sf"/>
</dbReference>
<proteinExistence type="predicted"/>
<dbReference type="PANTHER" id="PTHR43300:SF7">
    <property type="entry name" value="UDP-N-ACETYLBACILLOSAMINE N-ACETYLTRANSFERASE"/>
    <property type="match status" value="1"/>
</dbReference>
<evidence type="ECO:0000259" key="3">
    <source>
        <dbReference type="Pfam" id="PF17836"/>
    </source>
</evidence>
<name>A0A3R8L088_9FIRM</name>
<feature type="site" description="Increases basicity of active site His" evidence="1">
    <location>
        <position position="134"/>
    </location>
</feature>
<dbReference type="Gene3D" id="3.40.50.20">
    <property type="match status" value="1"/>
</dbReference>
<keyword evidence="5" id="KW-1185">Reference proteome</keyword>
<dbReference type="Pfam" id="PF00132">
    <property type="entry name" value="Hexapep"/>
    <property type="match status" value="1"/>
</dbReference>
<keyword evidence="4" id="KW-0808">Transferase</keyword>
<dbReference type="AlphaFoldDB" id="A0A3R8L088"/>
<dbReference type="InterPro" id="IPR050179">
    <property type="entry name" value="Trans_hexapeptide_repeat"/>
</dbReference>
<dbReference type="NCBIfam" id="TIGR03570">
    <property type="entry name" value="NeuD_NnaD"/>
    <property type="match status" value="1"/>
</dbReference>
<dbReference type="Gene3D" id="2.160.10.10">
    <property type="entry name" value="Hexapeptide repeat proteins"/>
    <property type="match status" value="1"/>
</dbReference>
<sequence>MRIFFVGASGHGKVCAEIAELTRYDTILFLDDNKELTGCGGHRVIGVEDDFRKFVDSTTDFFISIGNCKVRQRIQERIKSSGGNIATLVHPEAIVSRDVEIGAGTVIMAGAVINPGTSVGEGTIVNTSSSIDHDCIVGPYSHVAVGSHLCGGVFVGEGSWIGAGVSVNNNIKICSGCMIGAGAVVVKDIIEPGTYIGIPARKSS</sequence>
<evidence type="ECO:0000256" key="2">
    <source>
        <dbReference type="PIRSR" id="PIRSR620019-2"/>
    </source>
</evidence>
<dbReference type="InterPro" id="IPR041561">
    <property type="entry name" value="PglD_N"/>
</dbReference>
<dbReference type="Pfam" id="PF17836">
    <property type="entry name" value="PglD_N"/>
    <property type="match status" value="1"/>
</dbReference>
<feature type="active site" description="Proton acceptor" evidence="1">
    <location>
        <position position="133"/>
    </location>
</feature>
<dbReference type="PANTHER" id="PTHR43300">
    <property type="entry name" value="ACETYLTRANSFERASE"/>
    <property type="match status" value="1"/>
</dbReference>
<feature type="binding site" evidence="2">
    <location>
        <position position="142"/>
    </location>
    <ligand>
        <name>acetyl-CoA</name>
        <dbReference type="ChEBI" id="CHEBI:57288"/>
    </ligand>
</feature>
<reference evidence="4" key="1">
    <citation type="submission" date="2018-10" db="EMBL/GenBank/DDBJ databases">
        <title>Schaedlerella arabinophila gen. nov. sp. nov., isolated from the mouse intestinal tract and comparative analysis with the genome of the closely related altered Schaedler flora strain ASF502.</title>
        <authorList>
            <person name="Miyake S."/>
            <person name="Soh M."/>
            <person name="Seedorf H."/>
        </authorList>
    </citation>
    <scope>NUCLEOTIDE SEQUENCE [LARGE SCALE GENOMIC DNA]</scope>
    <source>
        <strain evidence="4">DSM 106076</strain>
    </source>
</reference>
<dbReference type="CDD" id="cd03360">
    <property type="entry name" value="LbH_AT_putative"/>
    <property type="match status" value="1"/>
</dbReference>